<proteinExistence type="predicted"/>
<dbReference type="EMBL" id="JACVVK020000020">
    <property type="protein sequence ID" value="KAK7503395.1"/>
    <property type="molecule type" value="Genomic_DNA"/>
</dbReference>
<dbReference type="AlphaFoldDB" id="A0ABD0LV01"/>
<keyword evidence="4" id="KW-1185">Reference proteome</keyword>
<organism evidence="3 4">
    <name type="scientific">Batillaria attramentaria</name>
    <dbReference type="NCBI Taxonomy" id="370345"/>
    <lineage>
        <taxon>Eukaryota</taxon>
        <taxon>Metazoa</taxon>
        <taxon>Spiralia</taxon>
        <taxon>Lophotrochozoa</taxon>
        <taxon>Mollusca</taxon>
        <taxon>Gastropoda</taxon>
        <taxon>Caenogastropoda</taxon>
        <taxon>Sorbeoconcha</taxon>
        <taxon>Cerithioidea</taxon>
        <taxon>Batillariidae</taxon>
        <taxon>Batillaria</taxon>
    </lineage>
</organism>
<keyword evidence="1" id="KW-0732">Signal</keyword>
<evidence type="ECO:0000313" key="3">
    <source>
        <dbReference type="EMBL" id="KAK7503395.1"/>
    </source>
</evidence>
<evidence type="ECO:0000313" key="4">
    <source>
        <dbReference type="Proteomes" id="UP001519460"/>
    </source>
</evidence>
<reference evidence="3 4" key="1">
    <citation type="journal article" date="2023" name="Sci. Data">
        <title>Genome assembly of the Korean intertidal mud-creeper Batillaria attramentaria.</title>
        <authorList>
            <person name="Patra A.K."/>
            <person name="Ho P.T."/>
            <person name="Jun S."/>
            <person name="Lee S.J."/>
            <person name="Kim Y."/>
            <person name="Won Y.J."/>
        </authorList>
    </citation>
    <scope>NUCLEOTIDE SEQUENCE [LARGE SCALE GENOMIC DNA]</scope>
    <source>
        <strain evidence="3">Wonlab-2016</strain>
    </source>
</reference>
<protein>
    <recommendedName>
        <fullName evidence="2">Chitin-binding type-2 domain-containing protein</fullName>
    </recommendedName>
</protein>
<sequence length="332" mass="37595">MMDFTTKAPQVVAASLVMMLLIATAEAQLFYRVPKTEDSCQAFKFTSSNQRFAQWIARLQFGKGIDCGDNYVVNSAGECVMPTDPRLDRCFPTALTDQEVALRCAQNSNLRFADPTACNTYYDCSKGAPYKATCPTGELYNDVKKECDLFPLVHCNERPVTYTEADLDFICQVDPTRVFPDNNCNSFFNCSSPPDAEGRFLQYQNECPYFQLYDRETKMCKPVTEVKCNMRPEIKYPCNLRQFSCGRGQHCRPCYVDYPDCTTLPDGDQPYPDQLYTPYYARCSQGRSLGKGRCETDAGNRPRLFSARTLKCENITSIPRSLGGLGDFEYDS</sequence>
<feature type="signal peptide" evidence="1">
    <location>
        <begin position="1"/>
        <end position="27"/>
    </location>
</feature>
<dbReference type="SUPFAM" id="SSF57625">
    <property type="entry name" value="Invertebrate chitin-binding proteins"/>
    <property type="match status" value="2"/>
</dbReference>
<dbReference type="Proteomes" id="UP001519460">
    <property type="component" value="Unassembled WGS sequence"/>
</dbReference>
<accession>A0ABD0LV01</accession>
<feature type="chain" id="PRO_5044863906" description="Chitin-binding type-2 domain-containing protein" evidence="1">
    <location>
        <begin position="28"/>
        <end position="332"/>
    </location>
</feature>
<dbReference type="PROSITE" id="PS50940">
    <property type="entry name" value="CHIT_BIND_II"/>
    <property type="match status" value="2"/>
</dbReference>
<dbReference type="Gene3D" id="2.170.140.10">
    <property type="entry name" value="Chitin binding domain"/>
    <property type="match status" value="1"/>
</dbReference>
<dbReference type="Pfam" id="PF01607">
    <property type="entry name" value="CBM_14"/>
    <property type="match status" value="1"/>
</dbReference>
<evidence type="ECO:0000259" key="2">
    <source>
        <dbReference type="PROSITE" id="PS50940"/>
    </source>
</evidence>
<dbReference type="InterPro" id="IPR002557">
    <property type="entry name" value="Chitin-bd_dom"/>
</dbReference>
<name>A0ABD0LV01_9CAEN</name>
<dbReference type="InterPro" id="IPR036508">
    <property type="entry name" value="Chitin-bd_dom_sf"/>
</dbReference>
<dbReference type="SMART" id="SM00494">
    <property type="entry name" value="ChtBD2"/>
    <property type="match status" value="2"/>
</dbReference>
<evidence type="ECO:0000256" key="1">
    <source>
        <dbReference type="SAM" id="SignalP"/>
    </source>
</evidence>
<feature type="domain" description="Chitin-binding type-2" evidence="2">
    <location>
        <begin position="168"/>
        <end position="230"/>
    </location>
</feature>
<gene>
    <name evidence="3" type="ORF">BaRGS_00005316</name>
</gene>
<comment type="caution">
    <text evidence="3">The sequence shown here is derived from an EMBL/GenBank/DDBJ whole genome shotgun (WGS) entry which is preliminary data.</text>
</comment>
<feature type="domain" description="Chitin-binding type-2" evidence="2">
    <location>
        <begin position="101"/>
        <end position="157"/>
    </location>
</feature>